<sequence length="67" mass="7204">MFLVAFVPGVGLVNLLLVVPVGFFVVLNFLSKPDKMHRVYLGVLFLVVSVVLAVIVSTIALFAGSRT</sequence>
<evidence type="ECO:0000256" key="1">
    <source>
        <dbReference type="SAM" id="Phobius"/>
    </source>
</evidence>
<proteinExistence type="predicted"/>
<feature type="transmembrane region" description="Helical" evidence="1">
    <location>
        <begin position="39"/>
        <end position="63"/>
    </location>
</feature>
<feature type="transmembrane region" description="Helical" evidence="1">
    <location>
        <begin position="6"/>
        <end position="27"/>
    </location>
</feature>
<evidence type="ECO:0000313" key="3">
    <source>
        <dbReference type="Proteomes" id="UP001500274"/>
    </source>
</evidence>
<keyword evidence="1" id="KW-1133">Transmembrane helix</keyword>
<dbReference type="EMBL" id="BAAARI010000016">
    <property type="protein sequence ID" value="GAA2585632.1"/>
    <property type="molecule type" value="Genomic_DNA"/>
</dbReference>
<keyword evidence="1" id="KW-0472">Membrane</keyword>
<dbReference type="RefSeq" id="WP_344230127.1">
    <property type="nucleotide sequence ID" value="NZ_BAAARI010000016.1"/>
</dbReference>
<comment type="caution">
    <text evidence="2">The sequence shown here is derived from an EMBL/GenBank/DDBJ whole genome shotgun (WGS) entry which is preliminary data.</text>
</comment>
<name>A0ABN3PJ42_9MICO</name>
<protein>
    <submittedName>
        <fullName evidence="2">Uncharacterized protein</fullName>
    </submittedName>
</protein>
<gene>
    <name evidence="2" type="ORF">GCM10009862_25870</name>
</gene>
<reference evidence="2 3" key="1">
    <citation type="journal article" date="2019" name="Int. J. Syst. Evol. Microbiol.">
        <title>The Global Catalogue of Microorganisms (GCM) 10K type strain sequencing project: providing services to taxonomists for standard genome sequencing and annotation.</title>
        <authorList>
            <consortium name="The Broad Institute Genomics Platform"/>
            <consortium name="The Broad Institute Genome Sequencing Center for Infectious Disease"/>
            <person name="Wu L."/>
            <person name="Ma J."/>
        </authorList>
    </citation>
    <scope>NUCLEOTIDE SEQUENCE [LARGE SCALE GENOMIC DNA]</scope>
    <source>
        <strain evidence="2 3">JCM 16365</strain>
    </source>
</reference>
<keyword evidence="3" id="KW-1185">Reference proteome</keyword>
<evidence type="ECO:0000313" key="2">
    <source>
        <dbReference type="EMBL" id="GAA2585632.1"/>
    </source>
</evidence>
<dbReference type="Proteomes" id="UP001500274">
    <property type="component" value="Unassembled WGS sequence"/>
</dbReference>
<organism evidence="2 3">
    <name type="scientific">Microbacterium binotii</name>
    <dbReference type="NCBI Taxonomy" id="462710"/>
    <lineage>
        <taxon>Bacteria</taxon>
        <taxon>Bacillati</taxon>
        <taxon>Actinomycetota</taxon>
        <taxon>Actinomycetes</taxon>
        <taxon>Micrococcales</taxon>
        <taxon>Microbacteriaceae</taxon>
        <taxon>Microbacterium</taxon>
    </lineage>
</organism>
<keyword evidence="1" id="KW-0812">Transmembrane</keyword>
<accession>A0ABN3PJ42</accession>